<accession>A0ABW0KMW9</accession>
<evidence type="ECO:0000256" key="1">
    <source>
        <dbReference type="SAM" id="SignalP"/>
    </source>
</evidence>
<sequence length="264" mass="29190">MSKLTFSKASRRDFIKAASWSALAAAGSSNTLLCSQAAAAPDSLGIDPPPAGFIPLFDGHTWANWQHEAHLDGVWEIADGVIRLRTDEPPRIAGKDYNLSTAKKDKDFALLIDWRLTGKPVVKPHQWLMDDGQFHTDAAGKVIMKDNLTWGDSGIYVRGARAAQVNIWCQPCGSGEVGTKFKDTEATKEERMKTMPSVRADKGPGEWNRFSITLRGDRVDVTLNGADIIQDARVKQIPAEGPITLQNHKDGVEFRRIFIKELDH</sequence>
<keyword evidence="4" id="KW-1185">Reference proteome</keyword>
<evidence type="ECO:0000313" key="4">
    <source>
        <dbReference type="Proteomes" id="UP001596052"/>
    </source>
</evidence>
<proteinExistence type="predicted"/>
<evidence type="ECO:0000259" key="2">
    <source>
        <dbReference type="Pfam" id="PF06439"/>
    </source>
</evidence>
<dbReference type="EMBL" id="JBHSMQ010000002">
    <property type="protein sequence ID" value="MFC5454585.1"/>
    <property type="molecule type" value="Genomic_DNA"/>
</dbReference>
<organism evidence="3 4">
    <name type="scientific">Prosthecobacter fluviatilis</name>
    <dbReference type="NCBI Taxonomy" id="445931"/>
    <lineage>
        <taxon>Bacteria</taxon>
        <taxon>Pseudomonadati</taxon>
        <taxon>Verrucomicrobiota</taxon>
        <taxon>Verrucomicrobiia</taxon>
        <taxon>Verrucomicrobiales</taxon>
        <taxon>Verrucomicrobiaceae</taxon>
        <taxon>Prosthecobacter</taxon>
    </lineage>
</organism>
<evidence type="ECO:0000313" key="3">
    <source>
        <dbReference type="EMBL" id="MFC5454585.1"/>
    </source>
</evidence>
<feature type="chain" id="PRO_5046281094" evidence="1">
    <location>
        <begin position="25"/>
        <end position="264"/>
    </location>
</feature>
<dbReference type="Pfam" id="PF06439">
    <property type="entry name" value="3keto-disac_hyd"/>
    <property type="match status" value="1"/>
</dbReference>
<feature type="domain" description="3-keto-alpha-glucoside-1,2-lyase/3-keto-2-hydroxy-glucal hydratase" evidence="2">
    <location>
        <begin position="52"/>
        <end position="260"/>
    </location>
</feature>
<comment type="caution">
    <text evidence="3">The sequence shown here is derived from an EMBL/GenBank/DDBJ whole genome shotgun (WGS) entry which is preliminary data.</text>
</comment>
<dbReference type="RefSeq" id="WP_377164813.1">
    <property type="nucleotide sequence ID" value="NZ_JBHSMQ010000002.1"/>
</dbReference>
<dbReference type="PROSITE" id="PS51318">
    <property type="entry name" value="TAT"/>
    <property type="match status" value="1"/>
</dbReference>
<name>A0ABW0KMW9_9BACT</name>
<protein>
    <submittedName>
        <fullName evidence="3">DUF1080 domain-containing protein</fullName>
    </submittedName>
</protein>
<keyword evidence="1" id="KW-0732">Signal</keyword>
<feature type="signal peptide" evidence="1">
    <location>
        <begin position="1"/>
        <end position="24"/>
    </location>
</feature>
<dbReference type="Gene3D" id="2.60.120.560">
    <property type="entry name" value="Exo-inulinase, domain 1"/>
    <property type="match status" value="1"/>
</dbReference>
<dbReference type="Proteomes" id="UP001596052">
    <property type="component" value="Unassembled WGS sequence"/>
</dbReference>
<reference evidence="4" key="1">
    <citation type="journal article" date="2019" name="Int. J. Syst. Evol. Microbiol.">
        <title>The Global Catalogue of Microorganisms (GCM) 10K type strain sequencing project: providing services to taxonomists for standard genome sequencing and annotation.</title>
        <authorList>
            <consortium name="The Broad Institute Genomics Platform"/>
            <consortium name="The Broad Institute Genome Sequencing Center for Infectious Disease"/>
            <person name="Wu L."/>
            <person name="Ma J."/>
        </authorList>
    </citation>
    <scope>NUCLEOTIDE SEQUENCE [LARGE SCALE GENOMIC DNA]</scope>
    <source>
        <strain evidence="4">CGMCC 4.1469</strain>
    </source>
</reference>
<gene>
    <name evidence="3" type="ORF">ACFQDI_06975</name>
</gene>
<dbReference type="InterPro" id="IPR010496">
    <property type="entry name" value="AL/BT2_dom"/>
</dbReference>
<dbReference type="InterPro" id="IPR006311">
    <property type="entry name" value="TAT_signal"/>
</dbReference>